<evidence type="ECO:0000256" key="2">
    <source>
        <dbReference type="ARBA" id="ARBA00022801"/>
    </source>
</evidence>
<reference evidence="4 5" key="1">
    <citation type="submission" date="2020-07" db="EMBL/GenBank/DDBJ databases">
        <title>Sequencing the genomes of 1000 actinobacteria strains.</title>
        <authorList>
            <person name="Klenk H.-P."/>
        </authorList>
    </citation>
    <scope>NUCLEOTIDE SEQUENCE [LARGE SCALE GENOMIC DNA]</scope>
    <source>
        <strain evidence="4 5">DSM 22083</strain>
    </source>
</reference>
<comment type="cofactor">
    <cofactor evidence="1">
        <name>Mg(2+)</name>
        <dbReference type="ChEBI" id="CHEBI:18420"/>
    </cofactor>
</comment>
<dbReference type="PANTHER" id="PTHR11839">
    <property type="entry name" value="UDP/ADP-SUGAR PYROPHOSPHATASE"/>
    <property type="match status" value="1"/>
</dbReference>
<dbReference type="GO" id="GO:0019693">
    <property type="term" value="P:ribose phosphate metabolic process"/>
    <property type="evidence" value="ECO:0007669"/>
    <property type="project" value="TreeGrafter"/>
</dbReference>
<dbReference type="CDD" id="cd03424">
    <property type="entry name" value="NUDIX_ADPRase_Nudt5_UGPPase_Nudt14"/>
    <property type="match status" value="1"/>
</dbReference>
<gene>
    <name evidence="4" type="ORF">BKA15_004667</name>
</gene>
<dbReference type="EC" id="3.6.1.13" evidence="4"/>
<dbReference type="InterPro" id="IPR020084">
    <property type="entry name" value="NUDIX_hydrolase_CS"/>
</dbReference>
<evidence type="ECO:0000259" key="3">
    <source>
        <dbReference type="PROSITE" id="PS51462"/>
    </source>
</evidence>
<dbReference type="GO" id="GO:0047631">
    <property type="term" value="F:ADP-ribose diphosphatase activity"/>
    <property type="evidence" value="ECO:0007669"/>
    <property type="project" value="UniProtKB-EC"/>
</dbReference>
<dbReference type="EMBL" id="JACCBU010000001">
    <property type="protein sequence ID" value="NYE73338.1"/>
    <property type="molecule type" value="Genomic_DNA"/>
</dbReference>
<comment type="caution">
    <text evidence="4">The sequence shown here is derived from an EMBL/GenBank/DDBJ whole genome shotgun (WGS) entry which is preliminary data.</text>
</comment>
<dbReference type="Gene3D" id="3.90.79.10">
    <property type="entry name" value="Nucleoside Triphosphate Pyrophosphohydrolase"/>
    <property type="match status" value="1"/>
</dbReference>
<name>A0A7Y9IAI7_9ACTN</name>
<dbReference type="InterPro" id="IPR015797">
    <property type="entry name" value="NUDIX_hydrolase-like_dom_sf"/>
</dbReference>
<dbReference type="GO" id="GO:0006753">
    <property type="term" value="P:nucleoside phosphate metabolic process"/>
    <property type="evidence" value="ECO:0007669"/>
    <property type="project" value="TreeGrafter"/>
</dbReference>
<feature type="domain" description="Nudix hydrolase" evidence="3">
    <location>
        <begin position="38"/>
        <end position="163"/>
    </location>
</feature>
<accession>A0A7Y9IAI7</accession>
<protein>
    <submittedName>
        <fullName evidence="4">ADP-ribose pyrophosphatase</fullName>
        <ecNumber evidence="4">3.6.1.13</ecNumber>
    </submittedName>
</protein>
<dbReference type="PANTHER" id="PTHR11839:SF18">
    <property type="entry name" value="NUDIX HYDROLASE DOMAIN-CONTAINING PROTEIN"/>
    <property type="match status" value="1"/>
</dbReference>
<dbReference type="InterPro" id="IPR000086">
    <property type="entry name" value="NUDIX_hydrolase_dom"/>
</dbReference>
<evidence type="ECO:0000313" key="5">
    <source>
        <dbReference type="Proteomes" id="UP000569914"/>
    </source>
</evidence>
<evidence type="ECO:0000313" key="4">
    <source>
        <dbReference type="EMBL" id="NYE73338.1"/>
    </source>
</evidence>
<proteinExistence type="predicted"/>
<dbReference type="Pfam" id="PF00293">
    <property type="entry name" value="NUDIX"/>
    <property type="match status" value="1"/>
</dbReference>
<keyword evidence="5" id="KW-1185">Reference proteome</keyword>
<dbReference type="RefSeq" id="WP_179754764.1">
    <property type="nucleotide sequence ID" value="NZ_JACCBU010000001.1"/>
</dbReference>
<dbReference type="PROSITE" id="PS51462">
    <property type="entry name" value="NUDIX"/>
    <property type="match status" value="1"/>
</dbReference>
<organism evidence="4 5">
    <name type="scientific">Microlunatus parietis</name>
    <dbReference type="NCBI Taxonomy" id="682979"/>
    <lineage>
        <taxon>Bacteria</taxon>
        <taxon>Bacillati</taxon>
        <taxon>Actinomycetota</taxon>
        <taxon>Actinomycetes</taxon>
        <taxon>Propionibacteriales</taxon>
        <taxon>Propionibacteriaceae</taxon>
        <taxon>Microlunatus</taxon>
    </lineage>
</organism>
<sequence>MEPWTLLDSRPGSAGFVRIRADRYRLADGTECEWDILDGPDSVAVLALTEDSRVVLARQFRPGPGVVLDELPGGGVGPGEDPAAAAARELLEETGYAGEVEVVGSTWLAGNVTRRCWTAVATRCRKVSEQELDGAEQVEVVIKELPAFHDQLRVGALTDLGHGFRALAHLGLLAR</sequence>
<dbReference type="AlphaFoldDB" id="A0A7Y9IAI7"/>
<dbReference type="PROSITE" id="PS00893">
    <property type="entry name" value="NUDIX_BOX"/>
    <property type="match status" value="1"/>
</dbReference>
<dbReference type="SUPFAM" id="SSF55811">
    <property type="entry name" value="Nudix"/>
    <property type="match status" value="1"/>
</dbReference>
<keyword evidence="2 4" id="KW-0378">Hydrolase</keyword>
<dbReference type="Proteomes" id="UP000569914">
    <property type="component" value="Unassembled WGS sequence"/>
</dbReference>
<evidence type="ECO:0000256" key="1">
    <source>
        <dbReference type="ARBA" id="ARBA00001946"/>
    </source>
</evidence>